<name>A0A1C3ZLG5_9LACO</name>
<feature type="binding site" evidence="5">
    <location>
        <position position="300"/>
    </location>
    <ligand>
        <name>FAD</name>
        <dbReference type="ChEBI" id="CHEBI:57692"/>
    </ligand>
</feature>
<evidence type="ECO:0000256" key="1">
    <source>
        <dbReference type="ARBA" id="ARBA00007532"/>
    </source>
</evidence>
<feature type="binding site" evidence="5">
    <location>
        <position position="114"/>
    </location>
    <ligand>
        <name>FAD</name>
        <dbReference type="ChEBI" id="CHEBI:57692"/>
    </ligand>
</feature>
<dbReference type="Pfam" id="PF02852">
    <property type="entry name" value="Pyr_redox_dim"/>
    <property type="match status" value="1"/>
</dbReference>
<evidence type="ECO:0000259" key="7">
    <source>
        <dbReference type="Pfam" id="PF02852"/>
    </source>
</evidence>
<dbReference type="GO" id="GO:0004148">
    <property type="term" value="F:dihydrolipoyl dehydrogenase (NADH) activity"/>
    <property type="evidence" value="ECO:0007669"/>
    <property type="project" value="TreeGrafter"/>
</dbReference>
<dbReference type="InterPro" id="IPR004099">
    <property type="entry name" value="Pyr_nucl-diS_OxRdtase_dimer"/>
</dbReference>
<dbReference type="InterPro" id="IPR016156">
    <property type="entry name" value="FAD/NAD-linked_Rdtase_dimer_sf"/>
</dbReference>
<evidence type="ECO:0000313" key="10">
    <source>
        <dbReference type="Proteomes" id="UP000199268"/>
    </source>
</evidence>
<dbReference type="RefSeq" id="WP_092461551.1">
    <property type="nucleotide sequence ID" value="NZ_BJEE01000001.1"/>
</dbReference>
<feature type="binding site" evidence="5">
    <location>
        <position position="196"/>
    </location>
    <ligand>
        <name>NAD(+)</name>
        <dbReference type="ChEBI" id="CHEBI:57540"/>
    </ligand>
</feature>
<reference evidence="10" key="1">
    <citation type="submission" date="2016-08" db="EMBL/GenBank/DDBJ databases">
        <authorList>
            <person name="Varghese N."/>
            <person name="Submissions Spin"/>
        </authorList>
    </citation>
    <scope>NUCLEOTIDE SEQUENCE [LARGE SCALE GENOMIC DNA]</scope>
    <source>
        <strain evidence="10">R-53094</strain>
    </source>
</reference>
<evidence type="ECO:0000256" key="5">
    <source>
        <dbReference type="PIRSR" id="PIRSR000350-3"/>
    </source>
</evidence>
<dbReference type="PANTHER" id="PTHR22912">
    <property type="entry name" value="DISULFIDE OXIDOREDUCTASE"/>
    <property type="match status" value="1"/>
</dbReference>
<dbReference type="SUPFAM" id="SSF51905">
    <property type="entry name" value="FAD/NAD(P)-binding domain"/>
    <property type="match status" value="1"/>
</dbReference>
<feature type="disulfide bond" description="Redox-active" evidence="6">
    <location>
        <begin position="43"/>
        <end position="48"/>
    </location>
</feature>
<comment type="cofactor">
    <cofactor evidence="5">
        <name>FAD</name>
        <dbReference type="ChEBI" id="CHEBI:57692"/>
    </cofactor>
    <text evidence="5">Binds 1 FAD per subunit.</text>
</comment>
<keyword evidence="10" id="KW-1185">Reference proteome</keyword>
<dbReference type="OrthoDB" id="9800167at2"/>
<dbReference type="Gene3D" id="3.30.390.30">
    <property type="match status" value="1"/>
</dbReference>
<keyword evidence="3 5" id="KW-0274">FAD</keyword>
<organism evidence="9 10">
    <name type="scientific">Weissella bombi</name>
    <dbReference type="NCBI Taxonomy" id="1505725"/>
    <lineage>
        <taxon>Bacteria</taxon>
        <taxon>Bacillati</taxon>
        <taxon>Bacillota</taxon>
        <taxon>Bacilli</taxon>
        <taxon>Lactobacillales</taxon>
        <taxon>Lactobacillaceae</taxon>
        <taxon>Weissella</taxon>
    </lineage>
</organism>
<protein>
    <submittedName>
        <fullName evidence="9">Glutathione reductase (NADPH)</fullName>
    </submittedName>
</protein>
<accession>A0A1C3ZLG5</accession>
<dbReference type="GO" id="GO:0050660">
    <property type="term" value="F:flavin adenine dinucleotide binding"/>
    <property type="evidence" value="ECO:0007669"/>
    <property type="project" value="TreeGrafter"/>
</dbReference>
<gene>
    <name evidence="9" type="ORF">GA0061074_10282</name>
</gene>
<dbReference type="Gene3D" id="3.50.50.60">
    <property type="entry name" value="FAD/NAD(P)-binding domain"/>
    <property type="match status" value="2"/>
</dbReference>
<proteinExistence type="inferred from homology"/>
<keyword evidence="4 5" id="KW-0520">NAD</keyword>
<dbReference type="PANTHER" id="PTHR22912:SF217">
    <property type="entry name" value="DIHYDROLIPOYL DEHYDROGENASE"/>
    <property type="match status" value="1"/>
</dbReference>
<comment type="similarity">
    <text evidence="1">Belongs to the class-I pyridine nucleotide-disulfide oxidoreductase family.</text>
</comment>
<evidence type="ECO:0000313" key="9">
    <source>
        <dbReference type="EMBL" id="SCB83229.1"/>
    </source>
</evidence>
<dbReference type="AlphaFoldDB" id="A0A1C3ZLG5"/>
<evidence type="ECO:0000256" key="3">
    <source>
        <dbReference type="ARBA" id="ARBA00022827"/>
    </source>
</evidence>
<dbReference type="InterPro" id="IPR023753">
    <property type="entry name" value="FAD/NAD-binding_dom"/>
</dbReference>
<evidence type="ECO:0000256" key="6">
    <source>
        <dbReference type="PIRSR" id="PIRSR000350-4"/>
    </source>
</evidence>
<dbReference type="GO" id="GO:0006103">
    <property type="term" value="P:2-oxoglutarate metabolic process"/>
    <property type="evidence" value="ECO:0007669"/>
    <property type="project" value="TreeGrafter"/>
</dbReference>
<dbReference type="Proteomes" id="UP000199268">
    <property type="component" value="Unassembled WGS sequence"/>
</dbReference>
<dbReference type="SUPFAM" id="SSF55424">
    <property type="entry name" value="FAD/NAD-linked reductases, dimerisation (C-terminal) domain"/>
    <property type="match status" value="1"/>
</dbReference>
<evidence type="ECO:0000256" key="2">
    <source>
        <dbReference type="ARBA" id="ARBA00022630"/>
    </source>
</evidence>
<evidence type="ECO:0000259" key="8">
    <source>
        <dbReference type="Pfam" id="PF07992"/>
    </source>
</evidence>
<keyword evidence="5" id="KW-0547">Nucleotide-binding</keyword>
<dbReference type="InterPro" id="IPR001100">
    <property type="entry name" value="Pyr_nuc-diS_OxRdtase"/>
</dbReference>
<feature type="binding site" evidence="5">
    <location>
        <position position="51"/>
    </location>
    <ligand>
        <name>FAD</name>
        <dbReference type="ChEBI" id="CHEBI:57692"/>
    </ligand>
</feature>
<dbReference type="EMBL" id="FMAO01000002">
    <property type="protein sequence ID" value="SCB83229.1"/>
    <property type="molecule type" value="Genomic_DNA"/>
</dbReference>
<sequence length="451" mass="49295">MTDFDYDVVFIGSGHAAFHGAFKLLKAGKKVALIEESKLGGTCPNYGCDAKLLLDGPFEVIQDSQNYQGFGLDTAPQLNWEDLMAYKHEWIDRLPIMMKELIPKVGIDVYEGHGKLLDAHRIDTGDKKITADNIVLATGAHDSVLPVTGKEYIHDSKDFLSIPHLPESIVFIGAGLISLEFASMVMKTGAKIEVIEFSDRALAQYDQKYVDKVVARLEAEGVNFHFNEAVNGVQKNDNGYVVTTESGLEFATGYVFGATGRQANTQGLGLDEVGIAYTKNGISVDDHLRTSLKNVYVSGDVIDKQIPKLTPTATFESNYIASQILGEDDQPINYPAVPYVAYTLPRIAQIGVTPEQTQAASDKYEVKVLPYGQGFDTRHDTDAEMTVIFEKETQKVAGAVIYGGQAASLINILTFVVDKGLTNDDLEQMIFGFPDVTYSALTMLSPNGFMG</sequence>
<dbReference type="InterPro" id="IPR036188">
    <property type="entry name" value="FAD/NAD-bd_sf"/>
</dbReference>
<dbReference type="InterPro" id="IPR050151">
    <property type="entry name" value="Class-I_Pyr_Nuc-Dis_Oxidored"/>
</dbReference>
<dbReference type="PRINTS" id="PR00368">
    <property type="entry name" value="FADPNR"/>
</dbReference>
<feature type="domain" description="Pyridine nucleotide-disulphide oxidoreductase dimerisation" evidence="7">
    <location>
        <begin position="337"/>
        <end position="436"/>
    </location>
</feature>
<dbReference type="PRINTS" id="PR00411">
    <property type="entry name" value="PNDRDTASEI"/>
</dbReference>
<feature type="binding site" evidence="5">
    <location>
        <begin position="173"/>
        <end position="180"/>
    </location>
    <ligand>
        <name>NAD(+)</name>
        <dbReference type="ChEBI" id="CHEBI:57540"/>
    </ligand>
</feature>
<feature type="domain" description="FAD/NAD(P)-binding" evidence="8">
    <location>
        <begin position="6"/>
        <end position="314"/>
    </location>
</feature>
<dbReference type="PIRSF" id="PIRSF000350">
    <property type="entry name" value="Mercury_reductase_MerA"/>
    <property type="match status" value="1"/>
</dbReference>
<evidence type="ECO:0000256" key="4">
    <source>
        <dbReference type="ARBA" id="ARBA00023027"/>
    </source>
</evidence>
<dbReference type="STRING" id="1505725.GA0061074_10282"/>
<keyword evidence="2" id="KW-0285">Flavoprotein</keyword>
<feature type="binding site" evidence="5">
    <location>
        <position position="260"/>
    </location>
    <ligand>
        <name>NAD(+)</name>
        <dbReference type="ChEBI" id="CHEBI:57540"/>
    </ligand>
</feature>
<dbReference type="Pfam" id="PF07992">
    <property type="entry name" value="Pyr_redox_2"/>
    <property type="match status" value="1"/>
</dbReference>